<dbReference type="Proteomes" id="UP001313282">
    <property type="component" value="Unassembled WGS sequence"/>
</dbReference>
<comment type="caution">
    <text evidence="2">The sequence shown here is derived from an EMBL/GenBank/DDBJ whole genome shotgun (WGS) entry which is preliminary data.</text>
</comment>
<evidence type="ECO:0000313" key="3">
    <source>
        <dbReference type="Proteomes" id="UP001313282"/>
    </source>
</evidence>
<reference evidence="2 3" key="1">
    <citation type="submission" date="2019-10" db="EMBL/GenBank/DDBJ databases">
        <authorList>
            <person name="Palmer J.M."/>
        </authorList>
    </citation>
    <scope>NUCLEOTIDE SEQUENCE [LARGE SCALE GENOMIC DNA]</scope>
    <source>
        <strain evidence="2 3">TWF718</strain>
    </source>
</reference>
<gene>
    <name evidence="2" type="ORF">TWF718_010560</name>
</gene>
<feature type="region of interest" description="Disordered" evidence="1">
    <location>
        <begin position="1"/>
        <end position="44"/>
    </location>
</feature>
<feature type="region of interest" description="Disordered" evidence="1">
    <location>
        <begin position="248"/>
        <end position="275"/>
    </location>
</feature>
<feature type="compositionally biased region" description="Low complexity" evidence="1">
    <location>
        <begin position="90"/>
        <end position="108"/>
    </location>
</feature>
<accession>A0AAN8MM64</accession>
<sequence>MPFNWDVRQGDPGDIGVPDSTYKVESPDPPPAPEDLDPEQDPVVEGGYMITSGICLYCGSHLETPESNETRSTEVEVVIYRNNSDSTEQSTDTAPSTSPSSPEVATAARSEYPIIIDLTSDDNDIKESDSDGARVNLCTGRRVRGFPWTGDQKLDLYILKLGYEVNYEEVGKILTEKHKKPRKKTSVIAQFAEYRYTPLNKRLHLEVSTAIWNNELNKYSVFTTGLKTAARNVGIELFPRQTEDIRIPENFPLTGRNGRPEEDEDDSDSSVSSSK</sequence>
<feature type="region of interest" description="Disordered" evidence="1">
    <location>
        <begin position="82"/>
        <end position="108"/>
    </location>
</feature>
<evidence type="ECO:0000256" key="1">
    <source>
        <dbReference type="SAM" id="MobiDB-lite"/>
    </source>
</evidence>
<proteinExistence type="predicted"/>
<evidence type="ECO:0000313" key="2">
    <source>
        <dbReference type="EMBL" id="KAK6335122.1"/>
    </source>
</evidence>
<name>A0AAN8MM64_9PEZI</name>
<dbReference type="EMBL" id="JAVHNR010000008">
    <property type="protein sequence ID" value="KAK6335122.1"/>
    <property type="molecule type" value="Genomic_DNA"/>
</dbReference>
<protein>
    <submittedName>
        <fullName evidence="2">Uncharacterized protein</fullName>
    </submittedName>
</protein>
<keyword evidence="3" id="KW-1185">Reference proteome</keyword>
<dbReference type="AlphaFoldDB" id="A0AAN8MM64"/>
<organism evidence="2 3">
    <name type="scientific">Orbilia javanica</name>
    <dbReference type="NCBI Taxonomy" id="47235"/>
    <lineage>
        <taxon>Eukaryota</taxon>
        <taxon>Fungi</taxon>
        <taxon>Dikarya</taxon>
        <taxon>Ascomycota</taxon>
        <taxon>Pezizomycotina</taxon>
        <taxon>Orbiliomycetes</taxon>
        <taxon>Orbiliales</taxon>
        <taxon>Orbiliaceae</taxon>
        <taxon>Orbilia</taxon>
    </lineage>
</organism>